<evidence type="ECO:0000256" key="3">
    <source>
        <dbReference type="ARBA" id="ARBA00023163"/>
    </source>
</evidence>
<dbReference type="InterPro" id="IPR009057">
    <property type="entry name" value="Homeodomain-like_sf"/>
</dbReference>
<keyword evidence="3" id="KW-0804">Transcription</keyword>
<evidence type="ECO:0000259" key="4">
    <source>
        <dbReference type="PROSITE" id="PS01124"/>
    </source>
</evidence>
<dbReference type="GO" id="GO:0003700">
    <property type="term" value="F:DNA-binding transcription factor activity"/>
    <property type="evidence" value="ECO:0007669"/>
    <property type="project" value="InterPro"/>
</dbReference>
<comment type="caution">
    <text evidence="5">The sequence shown here is derived from an EMBL/GenBank/DDBJ whole genome shotgun (WGS) entry which is preliminary data.</text>
</comment>
<keyword evidence="6" id="KW-1185">Reference proteome</keyword>
<dbReference type="PANTHER" id="PTHR43280:SF28">
    <property type="entry name" value="HTH-TYPE TRANSCRIPTIONAL ACTIVATOR RHAS"/>
    <property type="match status" value="1"/>
</dbReference>
<dbReference type="InterPro" id="IPR020449">
    <property type="entry name" value="Tscrpt_reg_AraC-type_HTH"/>
</dbReference>
<dbReference type="AlphaFoldDB" id="A0A4Q0YU05"/>
<feature type="domain" description="HTH araC/xylS-type" evidence="4">
    <location>
        <begin position="31"/>
        <end position="129"/>
    </location>
</feature>
<evidence type="ECO:0000313" key="6">
    <source>
        <dbReference type="Proteomes" id="UP000290287"/>
    </source>
</evidence>
<evidence type="ECO:0000256" key="1">
    <source>
        <dbReference type="ARBA" id="ARBA00023015"/>
    </source>
</evidence>
<reference evidence="5 6" key="1">
    <citation type="submission" date="2017-10" db="EMBL/GenBank/DDBJ databases">
        <title>Nyctiphanis sp. nov., isolated from the stomach of the euphausiid Nyctiphanes simplex (Hansen, 1911) in the Gulf of California.</title>
        <authorList>
            <person name="Gomez-Gil B."/>
            <person name="Aguilar-Mendez M."/>
            <person name="Lopez-Cortes A."/>
            <person name="Gomez-Gutierrez J."/>
            <person name="Roque A."/>
            <person name="Lang E."/>
            <person name="Gonzalez-Castillo A."/>
        </authorList>
    </citation>
    <scope>NUCLEOTIDE SEQUENCE [LARGE SCALE GENOMIC DNA]</scope>
    <source>
        <strain evidence="5 6">CAIM 600</strain>
    </source>
</reference>
<evidence type="ECO:0000313" key="5">
    <source>
        <dbReference type="EMBL" id="RXJ74747.1"/>
    </source>
</evidence>
<keyword evidence="2" id="KW-0238">DNA-binding</keyword>
<dbReference type="GO" id="GO:0043565">
    <property type="term" value="F:sequence-specific DNA binding"/>
    <property type="evidence" value="ECO:0007669"/>
    <property type="project" value="InterPro"/>
</dbReference>
<dbReference type="Pfam" id="PF12833">
    <property type="entry name" value="HTH_18"/>
    <property type="match status" value="1"/>
</dbReference>
<dbReference type="InterPro" id="IPR018060">
    <property type="entry name" value="HTH_AraC"/>
</dbReference>
<evidence type="ECO:0000256" key="2">
    <source>
        <dbReference type="ARBA" id="ARBA00023125"/>
    </source>
</evidence>
<dbReference type="InterPro" id="IPR018062">
    <property type="entry name" value="HTH_AraC-typ_CS"/>
</dbReference>
<protein>
    <recommendedName>
        <fullName evidence="4">HTH araC/xylS-type domain-containing protein</fullName>
    </recommendedName>
</protein>
<dbReference type="SUPFAM" id="SSF46689">
    <property type="entry name" value="Homeodomain-like"/>
    <property type="match status" value="2"/>
</dbReference>
<dbReference type="PROSITE" id="PS00041">
    <property type="entry name" value="HTH_ARAC_FAMILY_1"/>
    <property type="match status" value="1"/>
</dbReference>
<dbReference type="PROSITE" id="PS01124">
    <property type="entry name" value="HTH_ARAC_FAMILY_2"/>
    <property type="match status" value="1"/>
</dbReference>
<dbReference type="PRINTS" id="PR00032">
    <property type="entry name" value="HTHARAC"/>
</dbReference>
<accession>A0A4Q0YU05</accession>
<dbReference type="OrthoDB" id="9803764at2"/>
<proteinExistence type="predicted"/>
<dbReference type="EMBL" id="PEIB01000001">
    <property type="protein sequence ID" value="RXJ74747.1"/>
    <property type="molecule type" value="Genomic_DNA"/>
</dbReference>
<organism evidence="5 6">
    <name type="scientific">Veronia nyctiphanis</name>
    <dbReference type="NCBI Taxonomy" id="1278244"/>
    <lineage>
        <taxon>Bacteria</taxon>
        <taxon>Pseudomonadati</taxon>
        <taxon>Pseudomonadota</taxon>
        <taxon>Gammaproteobacteria</taxon>
        <taxon>Vibrionales</taxon>
        <taxon>Vibrionaceae</taxon>
        <taxon>Veronia</taxon>
    </lineage>
</organism>
<dbReference type="PANTHER" id="PTHR43280">
    <property type="entry name" value="ARAC-FAMILY TRANSCRIPTIONAL REGULATOR"/>
    <property type="match status" value="1"/>
</dbReference>
<dbReference type="Proteomes" id="UP000290287">
    <property type="component" value="Unassembled WGS sequence"/>
</dbReference>
<dbReference type="Gene3D" id="1.10.10.60">
    <property type="entry name" value="Homeodomain-like"/>
    <property type="match status" value="1"/>
</dbReference>
<gene>
    <name evidence="5" type="ORF">CS022_00490</name>
</gene>
<keyword evidence="1" id="KW-0805">Transcription regulation</keyword>
<dbReference type="SMART" id="SM00342">
    <property type="entry name" value="HTH_ARAC"/>
    <property type="match status" value="1"/>
</dbReference>
<sequence length="135" mass="15309">MSPNDTQTSPAEDLGLAEPNKDVVEDKIWVAMVRKVIEQQFHDPSFSPSMLASELSMSQRTLQRKFKLQFGMSVREFISVVRLEKASEMLMACDTITDVAFACGFNEPSYFAQRFKQRFGVSPSQFIEDNRVGSD</sequence>
<name>A0A4Q0YU05_9GAMM</name>
<dbReference type="RefSeq" id="WP_129120640.1">
    <property type="nucleotide sequence ID" value="NZ_PEIB01000001.1"/>
</dbReference>